<dbReference type="Proteomes" id="UP000315145">
    <property type="component" value="Unassembled WGS sequence"/>
</dbReference>
<dbReference type="EMBL" id="VWRS01000001">
    <property type="protein sequence ID" value="KAA5827746.1"/>
    <property type="molecule type" value="Genomic_DNA"/>
</dbReference>
<dbReference type="InterPro" id="IPR019292">
    <property type="entry name" value="McrC"/>
</dbReference>
<dbReference type="Proteomes" id="UP000322315">
    <property type="component" value="Unassembled WGS sequence"/>
</dbReference>
<sequence>MEVFFEYQKKKYADCFLKSKKERELFKSVLNKLWLERNQFGLSSVYFDKNNKQSEQQFFTFYDDHIKAGKYIGAIKYGNHTVQILPKTLESGKKNHTETELLEISNKNLLWWLSRCSKINFPKSFSTWDTQIFDFLDILTHLFASLTRDDLIFNKHQSYVEKEESIGTLRGRIDFSSYATNYYTGNAHILPCIYDSLEIDNLYNQIIKFTSKLLLQHTENDEIKKILQEIIWILDDVEDTFLTVMDCERVVVSPLNENMKIILDYCKMFIGGMSIKINEDELEIFTFLIPAEKLFEDFIFGFIKDEFEYDSDIKAIQSQGDQNGQQKPLAIEKNNQGEKISSSFNLKPDIYISKHSGDIILDSKYKVIYTKQEALEEDRKKNGVSISDIYQMLAYTVKLNVQTCHLLYPATLINQDKLGTHYEIKHDNGNDVSRVFYHRLPTLIFNETGKLNNIIETKENELLSHLNKIIYTSFTL</sequence>
<proteinExistence type="predicted"/>
<name>A0A5M7BDN1_9FLAO</name>
<protein>
    <recommendedName>
        <fullName evidence="5">Restriction endonuclease</fullName>
    </recommendedName>
</protein>
<dbReference type="Pfam" id="PF10117">
    <property type="entry name" value="McrBC"/>
    <property type="match status" value="1"/>
</dbReference>
<accession>A0A5M7BDN1</accession>
<dbReference type="PANTHER" id="PTHR38733">
    <property type="entry name" value="PROTEIN MCRC"/>
    <property type="match status" value="1"/>
</dbReference>
<evidence type="ECO:0000313" key="1">
    <source>
        <dbReference type="EMBL" id="KAA5827746.1"/>
    </source>
</evidence>
<reference evidence="1 4" key="1">
    <citation type="journal article" date="2015" name="Int. J. Syst. Evol. Microbiol.">
        <title>Algibacter amylolyticus sp. nov., isolated from intertidal sediment.</title>
        <authorList>
            <person name="Zhang D.C."/>
            <person name="Wu J."/>
            <person name="Neuner K."/>
            <person name="Yao J."/>
            <person name="Margesin R."/>
        </authorList>
    </citation>
    <scope>NUCLEOTIDE SEQUENCE [LARGE SCALE GENOMIC DNA]</scope>
    <source>
        <strain evidence="1 4">RU-4-M-4</strain>
    </source>
</reference>
<reference evidence="2 3" key="2">
    <citation type="submission" date="2019-07" db="EMBL/GenBank/DDBJ databases">
        <title>Algibacter marinivivus sp. nov., isolated from the surface of a marine red alga.</title>
        <authorList>
            <person name="Zhong X."/>
            <person name="Xu W."/>
            <person name="Zhang Y."/>
            <person name="Zhang Q."/>
            <person name="Du Z."/>
        </authorList>
    </citation>
    <scope>NUCLEOTIDE SEQUENCE [LARGE SCALE GENOMIC DNA]</scope>
    <source>
        <strain evidence="2 3">RU-4-M-4</strain>
    </source>
</reference>
<dbReference type="AlphaFoldDB" id="A0A5M7BDN1"/>
<dbReference type="RefSeq" id="WP_144115089.1">
    <property type="nucleotide sequence ID" value="NZ_JACHGE010000001.1"/>
</dbReference>
<evidence type="ECO:0000313" key="2">
    <source>
        <dbReference type="EMBL" id="TSJ81991.1"/>
    </source>
</evidence>
<evidence type="ECO:0008006" key="5">
    <source>
        <dbReference type="Google" id="ProtNLM"/>
    </source>
</evidence>
<gene>
    <name evidence="1" type="ORF">F2B50_02605</name>
    <name evidence="2" type="ORF">FPF71_02605</name>
</gene>
<keyword evidence="3" id="KW-1185">Reference proteome</keyword>
<evidence type="ECO:0000313" key="3">
    <source>
        <dbReference type="Proteomes" id="UP000315145"/>
    </source>
</evidence>
<organism evidence="1 4">
    <name type="scientific">Algibacter amylolyticus</name>
    <dbReference type="NCBI Taxonomy" id="1608400"/>
    <lineage>
        <taxon>Bacteria</taxon>
        <taxon>Pseudomonadati</taxon>
        <taxon>Bacteroidota</taxon>
        <taxon>Flavobacteriia</taxon>
        <taxon>Flavobacteriales</taxon>
        <taxon>Flavobacteriaceae</taxon>
        <taxon>Algibacter</taxon>
    </lineage>
</organism>
<dbReference type="EMBL" id="VMBF01000001">
    <property type="protein sequence ID" value="TSJ81991.1"/>
    <property type="molecule type" value="Genomic_DNA"/>
</dbReference>
<dbReference type="OrthoDB" id="307209at2"/>
<comment type="caution">
    <text evidence="1">The sequence shown here is derived from an EMBL/GenBank/DDBJ whole genome shotgun (WGS) entry which is preliminary data.</text>
</comment>
<dbReference type="PANTHER" id="PTHR38733:SF1">
    <property type="entry name" value="TYPE IV METHYL-DIRECTED RESTRICTION ENZYME ECOKMCRBC"/>
    <property type="match status" value="1"/>
</dbReference>
<reference evidence="1" key="3">
    <citation type="submission" date="2019-09" db="EMBL/GenBank/DDBJ databases">
        <authorList>
            <person name="Zhang D.-C."/>
        </authorList>
    </citation>
    <scope>NUCLEOTIDE SEQUENCE</scope>
    <source>
        <strain evidence="1">RU-4-M-4</strain>
    </source>
</reference>
<evidence type="ECO:0000313" key="4">
    <source>
        <dbReference type="Proteomes" id="UP000322315"/>
    </source>
</evidence>